<protein>
    <recommendedName>
        <fullName evidence="4">Ribosomal RNA small subunit methyltransferase D</fullName>
    </recommendedName>
</protein>
<dbReference type="Pfam" id="PF03602">
    <property type="entry name" value="Cons_hypoth95"/>
    <property type="match status" value="1"/>
</dbReference>
<dbReference type="Proteomes" id="UP000509549">
    <property type="component" value="Chromosome"/>
</dbReference>
<keyword evidence="1" id="KW-1133">Transmembrane helix</keyword>
<keyword evidence="1" id="KW-0472">Membrane</keyword>
<dbReference type="AlphaFoldDB" id="A0A6J5JZC5"/>
<proteinExistence type="predicted"/>
<sequence length="181" mass="21672">MNLNFIVFDNKRLFFSSSVKPTKNIVRKQFFSWIFLFVSKLYVIDFFCGSCVFGFEFYNYGAKKVLNFDIKEINISNIFVSLNKLNISVDDNFLLYNVDSLVWLKDINFLNFSLLVLDPPYSFENIDFFLLKINSVKFLRKCVFFFFETNFVFALNYFSYDLFLIKKKVIGNVLFFLFKKF</sequence>
<dbReference type="SUPFAM" id="SSF53335">
    <property type="entry name" value="S-adenosyl-L-methionine-dependent methyltransferases"/>
    <property type="match status" value="1"/>
</dbReference>
<evidence type="ECO:0000313" key="2">
    <source>
        <dbReference type="EMBL" id="CAB3976357.1"/>
    </source>
</evidence>
<name>A0A6J5JZC5_9GAMM</name>
<dbReference type="RefSeq" id="WP_176604887.1">
    <property type="nucleotide sequence ID" value="NZ_LR794158.1"/>
</dbReference>
<feature type="transmembrane region" description="Helical" evidence="1">
    <location>
        <begin position="30"/>
        <end position="55"/>
    </location>
</feature>
<dbReference type="Gene3D" id="3.40.50.150">
    <property type="entry name" value="Vaccinia Virus protein VP39"/>
    <property type="match status" value="1"/>
</dbReference>
<keyword evidence="3" id="KW-1185">Reference proteome</keyword>
<keyword evidence="1" id="KW-0812">Transmembrane</keyword>
<accession>A0A6J5JZC5</accession>
<evidence type="ECO:0000313" key="3">
    <source>
        <dbReference type="Proteomes" id="UP000509549"/>
    </source>
</evidence>
<organism evidence="2 3">
    <name type="scientific">Candidatus Azoamicus ciliaticola</name>
    <dbReference type="NCBI Taxonomy" id="2652803"/>
    <lineage>
        <taxon>Bacteria</taxon>
        <taxon>Pseudomonadati</taxon>
        <taxon>Pseudomonadota</taxon>
        <taxon>Gammaproteobacteria</taxon>
        <taxon>Candidatus Azoamicaceae</taxon>
        <taxon>Candidatus Azoamicus</taxon>
    </lineage>
</organism>
<dbReference type="KEGG" id="acil:ESZ_00143"/>
<dbReference type="EMBL" id="LR794158">
    <property type="protein sequence ID" value="CAB3976357.1"/>
    <property type="molecule type" value="Genomic_DNA"/>
</dbReference>
<feature type="transmembrane region" description="Helical" evidence="1">
    <location>
        <begin position="138"/>
        <end position="158"/>
    </location>
</feature>
<evidence type="ECO:0008006" key="4">
    <source>
        <dbReference type="Google" id="ProtNLM"/>
    </source>
</evidence>
<dbReference type="InterPro" id="IPR029063">
    <property type="entry name" value="SAM-dependent_MTases_sf"/>
</dbReference>
<reference evidence="2 3" key="1">
    <citation type="submission" date="2020-04" db="EMBL/GenBank/DDBJ databases">
        <authorList>
            <person name="Graf S J."/>
        </authorList>
    </citation>
    <scope>NUCLEOTIDE SEQUENCE [LARGE SCALE GENOMIC DNA]</scope>
    <source>
        <strain evidence="2">1</strain>
    </source>
</reference>
<evidence type="ECO:0000256" key="1">
    <source>
        <dbReference type="SAM" id="Phobius"/>
    </source>
</evidence>
<gene>
    <name evidence="2" type="ORF">ESZ_00143</name>
</gene>